<comment type="caution">
    <text evidence="2">The sequence shown here is derived from an EMBL/GenBank/DDBJ whole genome shotgun (WGS) entry which is preliminary data.</text>
</comment>
<keyword evidence="1" id="KW-0472">Membrane</keyword>
<feature type="transmembrane region" description="Helical" evidence="1">
    <location>
        <begin position="433"/>
        <end position="452"/>
    </location>
</feature>
<dbReference type="Pfam" id="PF07690">
    <property type="entry name" value="MFS_1"/>
    <property type="match status" value="1"/>
</dbReference>
<dbReference type="InterPro" id="IPR036259">
    <property type="entry name" value="MFS_trans_sf"/>
</dbReference>
<evidence type="ECO:0000313" key="3">
    <source>
        <dbReference type="Proteomes" id="UP001159042"/>
    </source>
</evidence>
<dbReference type="Proteomes" id="UP001159042">
    <property type="component" value="Unassembled WGS sequence"/>
</dbReference>
<feature type="transmembrane region" description="Helical" evidence="1">
    <location>
        <begin position="141"/>
        <end position="163"/>
    </location>
</feature>
<evidence type="ECO:0008006" key="4">
    <source>
        <dbReference type="Google" id="ProtNLM"/>
    </source>
</evidence>
<dbReference type="AlphaFoldDB" id="A0AAV8W8S4"/>
<keyword evidence="1" id="KW-1133">Transmembrane helix</keyword>
<evidence type="ECO:0000313" key="2">
    <source>
        <dbReference type="EMBL" id="KAJ8922683.1"/>
    </source>
</evidence>
<name>A0AAV8W8S4_9CUCU</name>
<dbReference type="EMBL" id="JANEYG010000006">
    <property type="protein sequence ID" value="KAJ8922683.1"/>
    <property type="molecule type" value="Genomic_DNA"/>
</dbReference>
<feature type="transmembrane region" description="Helical" evidence="1">
    <location>
        <begin position="12"/>
        <end position="38"/>
    </location>
</feature>
<feature type="transmembrane region" description="Helical" evidence="1">
    <location>
        <begin position="50"/>
        <end position="71"/>
    </location>
</feature>
<feature type="transmembrane region" description="Helical" evidence="1">
    <location>
        <begin position="114"/>
        <end position="134"/>
    </location>
</feature>
<dbReference type="InterPro" id="IPR011701">
    <property type="entry name" value="MFS"/>
</dbReference>
<feature type="transmembrane region" description="Helical" evidence="1">
    <location>
        <begin position="83"/>
        <end position="108"/>
    </location>
</feature>
<proteinExistence type="predicted"/>
<dbReference type="Gene3D" id="1.20.1250.20">
    <property type="entry name" value="MFS general substrate transporter like domains"/>
    <property type="match status" value="1"/>
</dbReference>
<feature type="transmembrane region" description="Helical" evidence="1">
    <location>
        <begin position="458"/>
        <end position="481"/>
    </location>
</feature>
<organism evidence="2 3">
    <name type="scientific">Exocentrus adspersus</name>
    <dbReference type="NCBI Taxonomy" id="1586481"/>
    <lineage>
        <taxon>Eukaryota</taxon>
        <taxon>Metazoa</taxon>
        <taxon>Ecdysozoa</taxon>
        <taxon>Arthropoda</taxon>
        <taxon>Hexapoda</taxon>
        <taxon>Insecta</taxon>
        <taxon>Pterygota</taxon>
        <taxon>Neoptera</taxon>
        <taxon>Endopterygota</taxon>
        <taxon>Coleoptera</taxon>
        <taxon>Polyphaga</taxon>
        <taxon>Cucujiformia</taxon>
        <taxon>Chrysomeloidea</taxon>
        <taxon>Cerambycidae</taxon>
        <taxon>Lamiinae</taxon>
        <taxon>Acanthocinini</taxon>
        <taxon>Exocentrus</taxon>
    </lineage>
</organism>
<gene>
    <name evidence="2" type="ORF">NQ315_007715</name>
</gene>
<feature type="transmembrane region" description="Helical" evidence="1">
    <location>
        <begin position="169"/>
        <end position="190"/>
    </location>
</feature>
<feature type="transmembrane region" description="Helical" evidence="1">
    <location>
        <begin position="307"/>
        <end position="330"/>
    </location>
</feature>
<keyword evidence="3" id="KW-1185">Reference proteome</keyword>
<sequence>MESIGTPPDGGWGWMVVLGAALINMVNQALFANFGLIFGEELKAMANGHATGIMLVMSGSVLVTNFSGLMVGPMMRKMSIRTITVIGILCVGTGMLCCSVSTAIWQIVLGYSCLTGLGLGLLASVTFLAINSYFTTKKSTAVGLSMAGTSVGQMVFPTFIGMLLRKYEFSGTCWILGLISYTGLIGASLFKPMFGCGKQSDEKATVENGTKSDYDVNFNDDVKENGKESEKRLLESNTFLEPTKPIPKRGSAAILTNGLQDNYRNSAIAMANSTEFMGDSNKEGENMTCMGKLVKGLGLNLLKDLSFVHIVVGLSLGYLSTVTFSTFFPMFLQDEVMFSLMDTTYCMTALSFSDILGRTTASELCRRLKLGNKSSFMVGCFFLAICRSCMVEMTEFKHILAISFFIGYFRAITVINQNLVISEYIEKDKLPSAVGLNMVSKGICIVTLGQAFGLMKDLFSYGLCIHILNVILFILISSWSLETLVKRIRRRT</sequence>
<protein>
    <recommendedName>
        <fullName evidence="4">Monocarboxylate transporter</fullName>
    </recommendedName>
</protein>
<accession>A0AAV8W8S4</accession>
<dbReference type="PANTHER" id="PTHR11360">
    <property type="entry name" value="MONOCARBOXYLATE TRANSPORTER"/>
    <property type="match status" value="1"/>
</dbReference>
<feature type="transmembrane region" description="Helical" evidence="1">
    <location>
        <begin position="399"/>
        <end position="421"/>
    </location>
</feature>
<dbReference type="PANTHER" id="PTHR11360:SF229">
    <property type="entry name" value="AGAP007601-PA"/>
    <property type="match status" value="1"/>
</dbReference>
<dbReference type="GO" id="GO:0008028">
    <property type="term" value="F:monocarboxylic acid transmembrane transporter activity"/>
    <property type="evidence" value="ECO:0007669"/>
    <property type="project" value="TreeGrafter"/>
</dbReference>
<reference evidence="2 3" key="1">
    <citation type="journal article" date="2023" name="Insect Mol. Biol.">
        <title>Genome sequencing provides insights into the evolution of gene families encoding plant cell wall-degrading enzymes in longhorned beetles.</title>
        <authorList>
            <person name="Shin N.R."/>
            <person name="Okamura Y."/>
            <person name="Kirsch R."/>
            <person name="Pauchet Y."/>
        </authorList>
    </citation>
    <scope>NUCLEOTIDE SEQUENCE [LARGE SCALE GENOMIC DNA]</scope>
    <source>
        <strain evidence="2">EAD_L_NR</strain>
    </source>
</reference>
<keyword evidence="1" id="KW-0812">Transmembrane</keyword>
<dbReference type="InterPro" id="IPR050327">
    <property type="entry name" value="Proton-linked_MCT"/>
</dbReference>
<evidence type="ECO:0000256" key="1">
    <source>
        <dbReference type="SAM" id="Phobius"/>
    </source>
</evidence>
<dbReference type="SUPFAM" id="SSF103473">
    <property type="entry name" value="MFS general substrate transporter"/>
    <property type="match status" value="1"/>
</dbReference>